<keyword evidence="6 10" id="KW-0695">RNA-directed DNA polymerase</keyword>
<dbReference type="PANTHER" id="PTHR48475:SF2">
    <property type="entry name" value="RIBONUCLEASE H"/>
    <property type="match status" value="1"/>
</dbReference>
<organism evidence="10 11">
    <name type="scientific">Tanacetum coccineum</name>
    <dbReference type="NCBI Taxonomy" id="301880"/>
    <lineage>
        <taxon>Eukaryota</taxon>
        <taxon>Viridiplantae</taxon>
        <taxon>Streptophyta</taxon>
        <taxon>Embryophyta</taxon>
        <taxon>Tracheophyta</taxon>
        <taxon>Spermatophyta</taxon>
        <taxon>Magnoliopsida</taxon>
        <taxon>eudicotyledons</taxon>
        <taxon>Gunneridae</taxon>
        <taxon>Pentapetalae</taxon>
        <taxon>asterids</taxon>
        <taxon>campanulids</taxon>
        <taxon>Asterales</taxon>
        <taxon>Asteraceae</taxon>
        <taxon>Asteroideae</taxon>
        <taxon>Anthemideae</taxon>
        <taxon>Anthemidinae</taxon>
        <taxon>Tanacetum</taxon>
    </lineage>
</organism>
<feature type="domain" description="Reverse transcriptase RNase H-like" evidence="8">
    <location>
        <begin position="104"/>
        <end position="204"/>
    </location>
</feature>
<dbReference type="Pfam" id="PF17917">
    <property type="entry name" value="RT_RNaseH"/>
    <property type="match status" value="1"/>
</dbReference>
<evidence type="ECO:0000256" key="6">
    <source>
        <dbReference type="ARBA" id="ARBA00022918"/>
    </source>
</evidence>
<dbReference type="InterPro" id="IPR043502">
    <property type="entry name" value="DNA/RNA_pol_sf"/>
</dbReference>
<evidence type="ECO:0000256" key="1">
    <source>
        <dbReference type="ARBA" id="ARBA00022679"/>
    </source>
</evidence>
<evidence type="ECO:0000256" key="4">
    <source>
        <dbReference type="ARBA" id="ARBA00022759"/>
    </source>
</evidence>
<evidence type="ECO:0000256" key="2">
    <source>
        <dbReference type="ARBA" id="ARBA00022695"/>
    </source>
</evidence>
<reference evidence="10" key="1">
    <citation type="journal article" date="2022" name="Int. J. Mol. Sci.">
        <title>Draft Genome of Tanacetum Coccineum: Genomic Comparison of Closely Related Tanacetum-Family Plants.</title>
        <authorList>
            <person name="Yamashiro T."/>
            <person name="Shiraishi A."/>
            <person name="Nakayama K."/>
            <person name="Satake H."/>
        </authorList>
    </citation>
    <scope>NUCLEOTIDE SEQUENCE</scope>
</reference>
<accession>A0ABQ5IDQ4</accession>
<feature type="domain" description="Integrase zinc-binding" evidence="9">
    <location>
        <begin position="319"/>
        <end position="373"/>
    </location>
</feature>
<evidence type="ECO:0000313" key="11">
    <source>
        <dbReference type="Proteomes" id="UP001151760"/>
    </source>
</evidence>
<dbReference type="Pfam" id="PF17921">
    <property type="entry name" value="Integrase_H2C2"/>
    <property type="match status" value="1"/>
</dbReference>
<gene>
    <name evidence="10" type="ORF">Tco_1093777</name>
</gene>
<evidence type="ECO:0000256" key="5">
    <source>
        <dbReference type="ARBA" id="ARBA00022801"/>
    </source>
</evidence>
<evidence type="ECO:0000256" key="7">
    <source>
        <dbReference type="SAM" id="MobiDB-lite"/>
    </source>
</evidence>
<dbReference type="Gene3D" id="3.30.70.270">
    <property type="match status" value="1"/>
</dbReference>
<dbReference type="InterPro" id="IPR041373">
    <property type="entry name" value="RT_RNaseH"/>
</dbReference>
<sequence>MEEGKFLGYIVTSEGIRANSEKTKAVMDMPSPSSLKQMQRLNGKLAALNRFLSKAAKMVLPCLDTLKKCANKKDFHWTAAAKEAFQTMNKLIAELPTLTDPMKDEELMVYLSATNEAVSVVLLAERKGRQVPIHYVSRVLQGAKINYPPMEKLTLALVHAARQFRRYFQGHTIKVITDKPINQILSNQEATGRLAKWAIELKAYGIQYAPRNAIKRQVLADFLADTMTEDSPAHTRVAEQEETLTEGKMQKVRKTTEDQVPTAPPDETNLRKLYTDEASNDHGSGAGIAGWSKDNSQADGRKDLRIRKFKDGSKLGPQQAKYVIKEIHTRSCGMHDEPRKAHKAMNAEYYWLSMHRDANNEITSCDSCQGIKKRLLQEEGAWIEELPNVLWAHRTTPKTSNREIPFSLAYSTKAVIHAEIGIPTRRIIQGLDEENEEALQLNLNLLQER</sequence>
<reference evidence="10" key="2">
    <citation type="submission" date="2022-01" db="EMBL/GenBank/DDBJ databases">
        <authorList>
            <person name="Yamashiro T."/>
            <person name="Shiraishi A."/>
            <person name="Satake H."/>
            <person name="Nakayama K."/>
        </authorList>
    </citation>
    <scope>NUCLEOTIDE SEQUENCE</scope>
</reference>
<evidence type="ECO:0000313" key="10">
    <source>
        <dbReference type="EMBL" id="GJT98259.1"/>
    </source>
</evidence>
<dbReference type="InterPro" id="IPR041588">
    <property type="entry name" value="Integrase_H2C2"/>
</dbReference>
<evidence type="ECO:0000259" key="8">
    <source>
        <dbReference type="Pfam" id="PF17917"/>
    </source>
</evidence>
<keyword evidence="4" id="KW-0255">Endonuclease</keyword>
<proteinExistence type="predicted"/>
<dbReference type="Gene3D" id="1.10.340.70">
    <property type="match status" value="1"/>
</dbReference>
<feature type="region of interest" description="Disordered" evidence="7">
    <location>
        <begin position="231"/>
        <end position="268"/>
    </location>
</feature>
<evidence type="ECO:0000256" key="3">
    <source>
        <dbReference type="ARBA" id="ARBA00022722"/>
    </source>
</evidence>
<dbReference type="InterPro" id="IPR043128">
    <property type="entry name" value="Rev_trsase/Diguanyl_cyclase"/>
</dbReference>
<protein>
    <submittedName>
        <fullName evidence="10">Reverse transcriptase domain-containing protein</fullName>
    </submittedName>
</protein>
<dbReference type="PANTHER" id="PTHR48475">
    <property type="entry name" value="RIBONUCLEASE H"/>
    <property type="match status" value="1"/>
</dbReference>
<keyword evidence="5" id="KW-0378">Hydrolase</keyword>
<keyword evidence="3" id="KW-0540">Nuclease</keyword>
<dbReference type="SUPFAM" id="SSF56672">
    <property type="entry name" value="DNA/RNA polymerases"/>
    <property type="match status" value="1"/>
</dbReference>
<dbReference type="EMBL" id="BQNB010020658">
    <property type="protein sequence ID" value="GJT98259.1"/>
    <property type="molecule type" value="Genomic_DNA"/>
</dbReference>
<keyword evidence="11" id="KW-1185">Reference proteome</keyword>
<name>A0ABQ5IDQ4_9ASTR</name>
<comment type="caution">
    <text evidence="10">The sequence shown here is derived from an EMBL/GenBank/DDBJ whole genome shotgun (WGS) entry which is preliminary data.</text>
</comment>
<evidence type="ECO:0000259" key="9">
    <source>
        <dbReference type="Pfam" id="PF17921"/>
    </source>
</evidence>
<keyword evidence="2" id="KW-0548">Nucleotidyltransferase</keyword>
<keyword evidence="1" id="KW-0808">Transferase</keyword>
<dbReference type="Proteomes" id="UP001151760">
    <property type="component" value="Unassembled WGS sequence"/>
</dbReference>
<dbReference type="GO" id="GO:0003964">
    <property type="term" value="F:RNA-directed DNA polymerase activity"/>
    <property type="evidence" value="ECO:0007669"/>
    <property type="project" value="UniProtKB-KW"/>
</dbReference>